<dbReference type="Gene3D" id="3.90.1150.10">
    <property type="entry name" value="Aspartate Aminotransferase, domain 1"/>
    <property type="match status" value="1"/>
</dbReference>
<dbReference type="InterPro" id="IPR004839">
    <property type="entry name" value="Aminotransferase_I/II_large"/>
</dbReference>
<evidence type="ECO:0000256" key="1">
    <source>
        <dbReference type="ARBA" id="ARBA00007970"/>
    </source>
</evidence>
<dbReference type="Proteomes" id="UP001202831">
    <property type="component" value="Unassembled WGS sequence"/>
</dbReference>
<dbReference type="InterPro" id="IPR006311">
    <property type="entry name" value="TAT_signal"/>
</dbReference>
<name>A0ABT0N2N8_9GAMM</name>
<feature type="signal peptide" evidence="5">
    <location>
        <begin position="1"/>
        <end position="21"/>
    </location>
</feature>
<dbReference type="RefSeq" id="WP_249247440.1">
    <property type="nucleotide sequence ID" value="NZ_JAKIKT010000001.1"/>
</dbReference>
<keyword evidence="5" id="KW-0732">Signal</keyword>
<accession>A0ABT0N2N8</accession>
<dbReference type="InterPro" id="IPR015421">
    <property type="entry name" value="PyrdxlP-dep_Trfase_major"/>
</dbReference>
<dbReference type="PROSITE" id="PS51318">
    <property type="entry name" value="TAT"/>
    <property type="match status" value="1"/>
</dbReference>
<evidence type="ECO:0000259" key="6">
    <source>
        <dbReference type="Pfam" id="PF00155"/>
    </source>
</evidence>
<comment type="caution">
    <text evidence="7">The sequence shown here is derived from an EMBL/GenBank/DDBJ whole genome shotgun (WGS) entry which is preliminary data.</text>
</comment>
<organism evidence="7 8">
    <name type="scientific">Shewanella corallii</name>
    <dbReference type="NCBI Taxonomy" id="560080"/>
    <lineage>
        <taxon>Bacteria</taxon>
        <taxon>Pseudomonadati</taxon>
        <taxon>Pseudomonadota</taxon>
        <taxon>Gammaproteobacteria</taxon>
        <taxon>Alteromonadales</taxon>
        <taxon>Shewanellaceae</taxon>
        <taxon>Shewanella</taxon>
    </lineage>
</organism>
<dbReference type="GO" id="GO:0008483">
    <property type="term" value="F:transaminase activity"/>
    <property type="evidence" value="ECO:0007669"/>
    <property type="project" value="UniProtKB-KW"/>
</dbReference>
<comment type="similarity">
    <text evidence="1">Belongs to the class-II pyridoxal-phosphate-dependent aminotransferase family. Histidinol-phosphate aminotransferase subfamily.</text>
</comment>
<dbReference type="PANTHER" id="PTHR43643:SF3">
    <property type="entry name" value="HISTIDINOL-PHOSPHATE AMINOTRANSFERASE"/>
    <property type="match status" value="1"/>
</dbReference>
<evidence type="ECO:0000256" key="2">
    <source>
        <dbReference type="ARBA" id="ARBA00022576"/>
    </source>
</evidence>
<keyword evidence="8" id="KW-1185">Reference proteome</keyword>
<gene>
    <name evidence="7" type="ORF">L2725_02240</name>
</gene>
<sequence>MQLSRRHFLSAGAAVGTLALAGCQSSSVPVAAAMPAQTGPLALNFNENSLGLPASSMKALQQALPGAFRYPDAARTELMQSLATHYGVQTNQLIYGNGSSEILKMSLDAMAADGAQLVMPDPTFGVIEDYALARGMKVVKVPVTAGLQTDIAGMKAAVAAHPGKSVVYLCNPNNPTGLLLPGAELNQWLEQGSDKLEFIIDEAYAEYVQDADFVSAISQVKAGNPHIAVARTFSKIYALAGLRVGYGIAEVSMLERMAAQASIDNANIAGCVAAKAALEDSSWVELSIKSNQQSLQLVMETLAALGLEALPCNANFIFHKVNGDTSVYQKRMEEAGILVGRSFSHTNGWNRLSLGRPDEMVTFCKTLIRFRQQGWV</sequence>
<dbReference type="PROSITE" id="PS51257">
    <property type="entry name" value="PROKAR_LIPOPROTEIN"/>
    <property type="match status" value="1"/>
</dbReference>
<dbReference type="InterPro" id="IPR015424">
    <property type="entry name" value="PyrdxlP-dep_Trfase"/>
</dbReference>
<dbReference type="SUPFAM" id="SSF53383">
    <property type="entry name" value="PLP-dependent transferases"/>
    <property type="match status" value="1"/>
</dbReference>
<feature type="domain" description="Aminotransferase class I/classII large" evidence="6">
    <location>
        <begin position="41"/>
        <end position="362"/>
    </location>
</feature>
<keyword evidence="2 7" id="KW-0032">Aminotransferase</keyword>
<keyword evidence="4" id="KW-0663">Pyridoxal phosphate</keyword>
<proteinExistence type="inferred from homology"/>
<dbReference type="CDD" id="cd00609">
    <property type="entry name" value="AAT_like"/>
    <property type="match status" value="1"/>
</dbReference>
<reference evidence="7 8" key="1">
    <citation type="submission" date="2022-01" db="EMBL/GenBank/DDBJ databases">
        <title>Whole genome-based taxonomy of the Shewanellaceae.</title>
        <authorList>
            <person name="Martin-Rodriguez A.J."/>
        </authorList>
    </citation>
    <scope>NUCLEOTIDE SEQUENCE [LARGE SCALE GENOMIC DNA]</scope>
    <source>
        <strain evidence="7 8">DSM 21332</strain>
    </source>
</reference>
<protein>
    <submittedName>
        <fullName evidence="7">Aminotransferase class I/II-fold pyridoxal phosphate-dependent enzyme</fullName>
    </submittedName>
</protein>
<evidence type="ECO:0000256" key="4">
    <source>
        <dbReference type="ARBA" id="ARBA00022898"/>
    </source>
</evidence>
<feature type="chain" id="PRO_5046899986" evidence="5">
    <location>
        <begin position="22"/>
        <end position="376"/>
    </location>
</feature>
<dbReference type="Pfam" id="PF00155">
    <property type="entry name" value="Aminotran_1_2"/>
    <property type="match status" value="1"/>
</dbReference>
<dbReference type="InterPro" id="IPR015422">
    <property type="entry name" value="PyrdxlP-dep_Trfase_small"/>
</dbReference>
<evidence type="ECO:0000313" key="7">
    <source>
        <dbReference type="EMBL" id="MCL2912615.1"/>
    </source>
</evidence>
<evidence type="ECO:0000313" key="8">
    <source>
        <dbReference type="Proteomes" id="UP001202831"/>
    </source>
</evidence>
<evidence type="ECO:0000256" key="5">
    <source>
        <dbReference type="SAM" id="SignalP"/>
    </source>
</evidence>
<dbReference type="InterPro" id="IPR050106">
    <property type="entry name" value="HistidinolP_aminotransfase"/>
</dbReference>
<keyword evidence="3" id="KW-0808">Transferase</keyword>
<dbReference type="PANTHER" id="PTHR43643">
    <property type="entry name" value="HISTIDINOL-PHOSPHATE AMINOTRANSFERASE 2"/>
    <property type="match status" value="1"/>
</dbReference>
<dbReference type="Gene3D" id="3.40.640.10">
    <property type="entry name" value="Type I PLP-dependent aspartate aminotransferase-like (Major domain)"/>
    <property type="match status" value="1"/>
</dbReference>
<dbReference type="EMBL" id="JAKIKT010000001">
    <property type="protein sequence ID" value="MCL2912615.1"/>
    <property type="molecule type" value="Genomic_DNA"/>
</dbReference>
<evidence type="ECO:0000256" key="3">
    <source>
        <dbReference type="ARBA" id="ARBA00022679"/>
    </source>
</evidence>